<evidence type="ECO:0000313" key="2">
    <source>
        <dbReference type="EMBL" id="GAY77025.1"/>
    </source>
</evidence>
<feature type="transmembrane region" description="Helical" evidence="1">
    <location>
        <begin position="24"/>
        <end position="43"/>
    </location>
</feature>
<gene>
    <name evidence="2" type="ORF">NBRC111894_2579</name>
</gene>
<keyword evidence="1" id="KW-0812">Transmembrane</keyword>
<evidence type="ECO:0000256" key="1">
    <source>
        <dbReference type="SAM" id="Phobius"/>
    </source>
</evidence>
<name>A0A4Y1ZD79_9BACL</name>
<keyword evidence="1" id="KW-0472">Membrane</keyword>
<dbReference type="AlphaFoldDB" id="A0A4Y1ZD79"/>
<keyword evidence="1" id="KW-1133">Transmembrane helix</keyword>
<organism evidence="2 3">
    <name type="scientific">Sporolactobacillus inulinus</name>
    <dbReference type="NCBI Taxonomy" id="2078"/>
    <lineage>
        <taxon>Bacteria</taxon>
        <taxon>Bacillati</taxon>
        <taxon>Bacillota</taxon>
        <taxon>Bacilli</taxon>
        <taxon>Bacillales</taxon>
        <taxon>Sporolactobacillaceae</taxon>
        <taxon>Sporolactobacillus</taxon>
    </lineage>
</organism>
<reference evidence="2 3" key="1">
    <citation type="submission" date="2017-11" db="EMBL/GenBank/DDBJ databases">
        <title>Draft Genome Sequence of Sporolactobacillus inulinus NBRC 111894 Isolated from Koso, a Japanese Sugar-Vegetable Fermented Beverage.</title>
        <authorList>
            <person name="Chiou T.Y."/>
            <person name="Oshima K."/>
            <person name="Suda W."/>
            <person name="Hattori M."/>
            <person name="Takahashi T."/>
        </authorList>
    </citation>
    <scope>NUCLEOTIDE SEQUENCE [LARGE SCALE GENOMIC DNA]</scope>
    <source>
        <strain evidence="2 3">NBRC111894</strain>
    </source>
</reference>
<comment type="caution">
    <text evidence="2">The sequence shown here is derived from an EMBL/GenBank/DDBJ whole genome shotgun (WGS) entry which is preliminary data.</text>
</comment>
<dbReference type="EMBL" id="BEXB01000020">
    <property type="protein sequence ID" value="GAY77025.1"/>
    <property type="molecule type" value="Genomic_DNA"/>
</dbReference>
<sequence>MLGCAEPLSAALVSVVWLHVPFTLFDWLGALCIIGTVVSLAFAQKNVKNKKKIMSLADYCLGNNDESCRTYSYKRLFFVFVLFKKGHIIDSRDRKTFERLNVIRSCSFIFKDACGNISGSIKEY</sequence>
<protein>
    <submittedName>
        <fullName evidence="2">Permease of the drug/metabolite transporter (DMT) superfamily</fullName>
    </submittedName>
</protein>
<evidence type="ECO:0000313" key="3">
    <source>
        <dbReference type="Proteomes" id="UP000319716"/>
    </source>
</evidence>
<proteinExistence type="predicted"/>
<accession>A0A4Y1ZD79</accession>
<dbReference type="Proteomes" id="UP000319716">
    <property type="component" value="Unassembled WGS sequence"/>
</dbReference>